<organism evidence="3">
    <name type="scientific">marine metagenome</name>
    <dbReference type="NCBI Taxonomy" id="408172"/>
    <lineage>
        <taxon>unclassified sequences</taxon>
        <taxon>metagenomes</taxon>
        <taxon>ecological metagenomes</taxon>
    </lineage>
</organism>
<dbReference type="InterPro" id="IPR002347">
    <property type="entry name" value="SDR_fam"/>
</dbReference>
<gene>
    <name evidence="3" type="ORF">METZ01_LOCUS507203</name>
</gene>
<dbReference type="InterPro" id="IPR050259">
    <property type="entry name" value="SDR"/>
</dbReference>
<dbReference type="PRINTS" id="PR00080">
    <property type="entry name" value="SDRFAMILY"/>
</dbReference>
<comment type="similarity">
    <text evidence="1">Belongs to the short-chain dehydrogenases/reductases (SDR) family.</text>
</comment>
<reference evidence="3" key="1">
    <citation type="submission" date="2018-05" db="EMBL/GenBank/DDBJ databases">
        <authorList>
            <person name="Lanie J.A."/>
            <person name="Ng W.-L."/>
            <person name="Kazmierczak K.M."/>
            <person name="Andrzejewski T.M."/>
            <person name="Davidsen T.M."/>
            <person name="Wayne K.J."/>
            <person name="Tettelin H."/>
            <person name="Glass J.I."/>
            <person name="Rusch D."/>
            <person name="Podicherti R."/>
            <person name="Tsui H.-C.T."/>
            <person name="Winkler M.E."/>
        </authorList>
    </citation>
    <scope>NUCLEOTIDE SEQUENCE</scope>
</reference>
<dbReference type="PRINTS" id="PR00081">
    <property type="entry name" value="GDHRDH"/>
</dbReference>
<dbReference type="CDD" id="cd05233">
    <property type="entry name" value="SDR_c"/>
    <property type="match status" value="1"/>
</dbReference>
<evidence type="ECO:0000256" key="2">
    <source>
        <dbReference type="ARBA" id="ARBA00023002"/>
    </source>
</evidence>
<dbReference type="GO" id="GO:0016491">
    <property type="term" value="F:oxidoreductase activity"/>
    <property type="evidence" value="ECO:0007669"/>
    <property type="project" value="UniProtKB-KW"/>
</dbReference>
<evidence type="ECO:0000313" key="3">
    <source>
        <dbReference type="EMBL" id="SVE54349.1"/>
    </source>
</evidence>
<proteinExistence type="inferred from homology"/>
<keyword evidence="2" id="KW-0560">Oxidoreductase</keyword>
<accession>A0A383ECL4</accession>
<name>A0A383ECL4_9ZZZZ</name>
<sequence length="224" mass="24489">MKNKKTEYKAVITGATRGIGFAIAEKLLADGMKVIATGTHQKPSCPNGCIYRQVNFLNDDETDDFISFLKKEGVDVLVNNAGINRIGEFSEIPSKDFDEIIKVNLKAPFLLSQAVIPNMKLNNWGRIVNISSILGKISKEFRASYSASKFGIDGMTAALSAELSEYGILANCVGPGFIKTDLTAKMLGEAGIKEIEKQIPIKRFGNTKEIAELVSWLVSDSNTY</sequence>
<dbReference type="PROSITE" id="PS00061">
    <property type="entry name" value="ADH_SHORT"/>
    <property type="match status" value="1"/>
</dbReference>
<dbReference type="FunFam" id="3.40.50.720:FF:000173">
    <property type="entry name" value="3-oxoacyl-[acyl-carrier protein] reductase"/>
    <property type="match status" value="1"/>
</dbReference>
<evidence type="ECO:0000256" key="1">
    <source>
        <dbReference type="ARBA" id="ARBA00006484"/>
    </source>
</evidence>
<dbReference type="Pfam" id="PF00106">
    <property type="entry name" value="adh_short"/>
    <property type="match status" value="1"/>
</dbReference>
<feature type="non-terminal residue" evidence="3">
    <location>
        <position position="224"/>
    </location>
</feature>
<dbReference type="AlphaFoldDB" id="A0A383ECL4"/>
<protein>
    <submittedName>
        <fullName evidence="3">Uncharacterized protein</fullName>
    </submittedName>
</protein>
<dbReference type="Gene3D" id="3.40.50.720">
    <property type="entry name" value="NAD(P)-binding Rossmann-like Domain"/>
    <property type="match status" value="1"/>
</dbReference>
<dbReference type="EMBL" id="UINC01224638">
    <property type="protein sequence ID" value="SVE54349.1"/>
    <property type="molecule type" value="Genomic_DNA"/>
</dbReference>
<dbReference type="PANTHER" id="PTHR42879:SF2">
    <property type="entry name" value="3-OXOACYL-[ACYL-CARRIER-PROTEIN] REDUCTASE FABG"/>
    <property type="match status" value="1"/>
</dbReference>
<dbReference type="SUPFAM" id="SSF51735">
    <property type="entry name" value="NAD(P)-binding Rossmann-fold domains"/>
    <property type="match status" value="1"/>
</dbReference>
<dbReference type="InterPro" id="IPR020904">
    <property type="entry name" value="Sc_DH/Rdtase_CS"/>
</dbReference>
<dbReference type="InterPro" id="IPR036291">
    <property type="entry name" value="NAD(P)-bd_dom_sf"/>
</dbReference>
<dbReference type="PANTHER" id="PTHR42879">
    <property type="entry name" value="3-OXOACYL-(ACYL-CARRIER-PROTEIN) REDUCTASE"/>
    <property type="match status" value="1"/>
</dbReference>
<dbReference type="GO" id="GO:0032787">
    <property type="term" value="P:monocarboxylic acid metabolic process"/>
    <property type="evidence" value="ECO:0007669"/>
    <property type="project" value="UniProtKB-ARBA"/>
</dbReference>